<dbReference type="GO" id="GO:0015501">
    <property type="term" value="F:glutamate:sodium symporter activity"/>
    <property type="evidence" value="ECO:0007669"/>
    <property type="project" value="UniProtKB-UniRule"/>
</dbReference>
<feature type="transmembrane region" description="Helical" evidence="1">
    <location>
        <begin position="243"/>
        <end position="264"/>
    </location>
</feature>
<dbReference type="GO" id="GO:0005886">
    <property type="term" value="C:plasma membrane"/>
    <property type="evidence" value="ECO:0007669"/>
    <property type="project" value="UniProtKB-SubCell"/>
</dbReference>
<dbReference type="EMBL" id="AP019860">
    <property type="protein sequence ID" value="BBM81671.1"/>
    <property type="molecule type" value="Genomic_DNA"/>
</dbReference>
<comment type="function">
    <text evidence="1">Catalyzes the sodium-dependent transport of glutamate.</text>
</comment>
<evidence type="ECO:0000256" key="1">
    <source>
        <dbReference type="HAMAP-Rule" id="MF_02062"/>
    </source>
</evidence>
<comment type="similarity">
    <text evidence="1">Belongs to the glutamate:Na(+) symporter (ESS) (TC 2.A.27) family.</text>
</comment>
<dbReference type="Proteomes" id="UP000326354">
    <property type="component" value="Chromosome"/>
</dbReference>
<sequence>MNVQLGLIETVGMSLVILFVGYFLNNKISVLKKNNIPEPVVGGIAFAIISSILYSQFSFSFNFDMTLKKPLMLVFFTTVGLGASFKLLAQGGPKVVLFLGIASLYLVFQNGIGVFLASMTDLNPLSGLLAGSITLSGGHGTGATYAEMFTKGQNLQGTMELAMACATFGLVLGGILGGPVTKRLIQKHDLKPTEEDAPPGEHTITYNPDDDDKVTPKIMMETLLILAVCIVVGSFGYEYMKSIGIPLPSFICPLLVGIVITNACEYTKVYTINKETIDLWGTMALSIFLAMALMSLRLWELMNLAGPMLMILVIQTAFLAFYTYNVTFRLMGKDYNAAIMAGGHCGFGLGATPTAVANMEALTSKYGPSPQAFLVVPMVGAFFIDITNTLVIQLYLALPFVN</sequence>
<keyword evidence="1" id="KW-1003">Cell membrane</keyword>
<feature type="transmembrane region" description="Helical" evidence="1">
    <location>
        <begin position="304"/>
        <end position="324"/>
    </location>
</feature>
<keyword evidence="1" id="KW-0812">Transmembrane</keyword>
<keyword evidence="1" id="KW-0029">Amino-acid transport</keyword>
<feature type="transmembrane region" description="Helical" evidence="1">
    <location>
        <begin position="96"/>
        <end position="119"/>
    </location>
</feature>
<keyword evidence="1" id="KW-1133">Transmembrane helix</keyword>
<dbReference type="PANTHER" id="PTHR36178">
    <property type="entry name" value="SLR0625 PROTEIN"/>
    <property type="match status" value="1"/>
</dbReference>
<dbReference type="NCBIfam" id="TIGR00210">
    <property type="entry name" value="gltS"/>
    <property type="match status" value="1"/>
</dbReference>
<protein>
    <recommendedName>
        <fullName evidence="1 2">Sodium/glutamate symporter</fullName>
    </recommendedName>
</protein>
<proteinExistence type="inferred from homology"/>
<dbReference type="HAMAP" id="MF_02062">
    <property type="entry name" value="GltS"/>
    <property type="match status" value="1"/>
</dbReference>
<keyword evidence="1" id="KW-0769">Symport</keyword>
<dbReference type="Pfam" id="PF03616">
    <property type="entry name" value="Glt_symporter"/>
    <property type="match status" value="1"/>
</dbReference>
<feature type="transmembrane region" description="Helical" evidence="1">
    <location>
        <begin position="161"/>
        <end position="181"/>
    </location>
</feature>
<evidence type="ECO:0000256" key="2">
    <source>
        <dbReference type="NCBIfam" id="TIGR00210"/>
    </source>
</evidence>
<accession>A0A5S9IHT5</accession>
<evidence type="ECO:0000313" key="3">
    <source>
        <dbReference type="EMBL" id="BBM81671.1"/>
    </source>
</evidence>
<dbReference type="OrthoDB" id="4921038at2"/>
<name>A0A5S9IHT5_UABAM</name>
<keyword evidence="4" id="KW-1185">Reference proteome</keyword>
<gene>
    <name evidence="3" type="ORF">UABAM_00010</name>
</gene>
<feature type="transmembrane region" description="Helical" evidence="1">
    <location>
        <begin position="36"/>
        <end position="59"/>
    </location>
</feature>
<dbReference type="AlphaFoldDB" id="A0A5S9IHT5"/>
<evidence type="ECO:0000313" key="4">
    <source>
        <dbReference type="Proteomes" id="UP000326354"/>
    </source>
</evidence>
<organism evidence="3 4">
    <name type="scientific">Uabimicrobium amorphum</name>
    <dbReference type="NCBI Taxonomy" id="2596890"/>
    <lineage>
        <taxon>Bacteria</taxon>
        <taxon>Pseudomonadati</taxon>
        <taxon>Planctomycetota</taxon>
        <taxon>Candidatus Uabimicrobiia</taxon>
        <taxon>Candidatus Uabimicrobiales</taxon>
        <taxon>Candidatus Uabimicrobiaceae</taxon>
        <taxon>Candidatus Uabimicrobium</taxon>
    </lineage>
</organism>
<dbReference type="PANTHER" id="PTHR36178:SF1">
    <property type="entry name" value="SODIUM_GLUTAMATE SYMPORTER"/>
    <property type="match status" value="1"/>
</dbReference>
<keyword evidence="1" id="KW-0813">Transport</keyword>
<comment type="subcellular location">
    <subcellularLocation>
        <location evidence="1">Cell membrane</location>
        <topology evidence="1">Multi-pass membrane protein</topology>
    </subcellularLocation>
</comment>
<feature type="transmembrane region" description="Helical" evidence="1">
    <location>
        <begin position="276"/>
        <end position="298"/>
    </location>
</feature>
<dbReference type="GO" id="GO:0015813">
    <property type="term" value="P:L-glutamate transmembrane transport"/>
    <property type="evidence" value="ECO:0007669"/>
    <property type="project" value="UniProtKB-UniRule"/>
</dbReference>
<feature type="transmembrane region" description="Helical" evidence="1">
    <location>
        <begin position="372"/>
        <end position="396"/>
    </location>
</feature>
<keyword evidence="1" id="KW-0915">Sodium</keyword>
<keyword evidence="1" id="KW-0406">Ion transport</keyword>
<feature type="transmembrane region" description="Helical" evidence="1">
    <location>
        <begin position="218"/>
        <end position="237"/>
    </location>
</feature>
<dbReference type="InterPro" id="IPR004445">
    <property type="entry name" value="GltS"/>
</dbReference>
<keyword evidence="1" id="KW-0472">Membrane</keyword>
<dbReference type="RefSeq" id="WP_151965944.1">
    <property type="nucleotide sequence ID" value="NZ_AP019860.1"/>
</dbReference>
<dbReference type="KEGG" id="uam:UABAM_00010"/>
<feature type="transmembrane region" description="Helical" evidence="1">
    <location>
        <begin position="71"/>
        <end position="89"/>
    </location>
</feature>
<reference evidence="3 4" key="1">
    <citation type="submission" date="2019-08" db="EMBL/GenBank/DDBJ databases">
        <title>Complete genome sequence of Candidatus Uab amorphum.</title>
        <authorList>
            <person name="Shiratori T."/>
            <person name="Suzuki S."/>
            <person name="Kakizawa Y."/>
            <person name="Ishida K."/>
        </authorList>
    </citation>
    <scope>NUCLEOTIDE SEQUENCE [LARGE SCALE GENOMIC DNA]</scope>
    <source>
        <strain evidence="3 4">SRT547</strain>
    </source>
</reference>
<keyword evidence="1" id="KW-0739">Sodium transport</keyword>
<feature type="transmembrane region" description="Helical" evidence="1">
    <location>
        <begin position="6"/>
        <end position="24"/>
    </location>
</feature>